<proteinExistence type="predicted"/>
<protein>
    <submittedName>
        <fullName evidence="1">Uncharacterized protein</fullName>
    </submittedName>
</protein>
<organism evidence="1 2">
    <name type="scientific">Brachionus plicatilis</name>
    <name type="common">Marine rotifer</name>
    <name type="synonym">Brachionus muelleri</name>
    <dbReference type="NCBI Taxonomy" id="10195"/>
    <lineage>
        <taxon>Eukaryota</taxon>
        <taxon>Metazoa</taxon>
        <taxon>Spiralia</taxon>
        <taxon>Gnathifera</taxon>
        <taxon>Rotifera</taxon>
        <taxon>Eurotatoria</taxon>
        <taxon>Monogononta</taxon>
        <taxon>Pseudotrocha</taxon>
        <taxon>Ploima</taxon>
        <taxon>Brachionidae</taxon>
        <taxon>Brachionus</taxon>
    </lineage>
</organism>
<comment type="caution">
    <text evidence="1">The sequence shown here is derived from an EMBL/GenBank/DDBJ whole genome shotgun (WGS) entry which is preliminary data.</text>
</comment>
<dbReference type="Proteomes" id="UP000276133">
    <property type="component" value="Unassembled WGS sequence"/>
</dbReference>
<gene>
    <name evidence="1" type="ORF">BpHYR1_007699</name>
</gene>
<sequence>MNRKSKAKNENESCVELKLLQIKNKSKLRRKLVCRYVLIRNPFHILSPDRQPINLFQLYVRFVNKKNFISQIGKLWNKN</sequence>
<accession>A0A3M7P9I6</accession>
<reference evidence="1 2" key="1">
    <citation type="journal article" date="2018" name="Sci. Rep.">
        <title>Genomic signatures of local adaptation to the degree of environmental predictability in rotifers.</title>
        <authorList>
            <person name="Franch-Gras L."/>
            <person name="Hahn C."/>
            <person name="Garcia-Roger E.M."/>
            <person name="Carmona M.J."/>
            <person name="Serra M."/>
            <person name="Gomez A."/>
        </authorList>
    </citation>
    <scope>NUCLEOTIDE SEQUENCE [LARGE SCALE GENOMIC DNA]</scope>
    <source>
        <strain evidence="1">HYR1</strain>
    </source>
</reference>
<dbReference type="EMBL" id="REGN01012352">
    <property type="protein sequence ID" value="RMZ95683.1"/>
    <property type="molecule type" value="Genomic_DNA"/>
</dbReference>
<name>A0A3M7P9I6_BRAPC</name>
<keyword evidence="2" id="KW-1185">Reference proteome</keyword>
<evidence type="ECO:0000313" key="2">
    <source>
        <dbReference type="Proteomes" id="UP000276133"/>
    </source>
</evidence>
<dbReference type="AlphaFoldDB" id="A0A3M7P9I6"/>
<evidence type="ECO:0000313" key="1">
    <source>
        <dbReference type="EMBL" id="RMZ95683.1"/>
    </source>
</evidence>